<dbReference type="GO" id="GO:0000160">
    <property type="term" value="P:phosphorelay signal transduction system"/>
    <property type="evidence" value="ECO:0007669"/>
    <property type="project" value="InterPro"/>
</dbReference>
<dbReference type="InterPro" id="IPR011006">
    <property type="entry name" value="CheY-like_superfamily"/>
</dbReference>
<dbReference type="SUPFAM" id="SSF52172">
    <property type="entry name" value="CheY-like"/>
    <property type="match status" value="1"/>
</dbReference>
<dbReference type="InterPro" id="IPR050706">
    <property type="entry name" value="Cyclic-di-GMP_PDE-like"/>
</dbReference>
<evidence type="ECO:0000313" key="5">
    <source>
        <dbReference type="EMBL" id="CAA6804763.1"/>
    </source>
</evidence>
<dbReference type="Pfam" id="PF00072">
    <property type="entry name" value="Response_reg"/>
    <property type="match status" value="1"/>
</dbReference>
<dbReference type="PANTHER" id="PTHR33121">
    <property type="entry name" value="CYCLIC DI-GMP PHOSPHODIESTERASE PDEF"/>
    <property type="match status" value="1"/>
</dbReference>
<dbReference type="GO" id="GO:0071111">
    <property type="term" value="F:cyclic-guanylate-specific phosphodiesterase activity"/>
    <property type="evidence" value="ECO:0007669"/>
    <property type="project" value="InterPro"/>
</dbReference>
<dbReference type="CDD" id="cd01949">
    <property type="entry name" value="GGDEF"/>
    <property type="match status" value="1"/>
</dbReference>
<dbReference type="SMART" id="SM00052">
    <property type="entry name" value="EAL"/>
    <property type="match status" value="1"/>
</dbReference>
<dbReference type="AlphaFoldDB" id="A0A6S6S8P4"/>
<reference evidence="5" key="1">
    <citation type="submission" date="2020-01" db="EMBL/GenBank/DDBJ databases">
        <authorList>
            <person name="Meier V. D."/>
            <person name="Meier V D."/>
        </authorList>
    </citation>
    <scope>NUCLEOTIDE SEQUENCE</scope>
    <source>
        <strain evidence="5">HLG_WM_MAG_04</strain>
    </source>
</reference>
<evidence type="ECO:0000259" key="2">
    <source>
        <dbReference type="PROSITE" id="PS50110"/>
    </source>
</evidence>
<keyword evidence="1" id="KW-0597">Phosphoprotein</keyword>
<dbReference type="Gene3D" id="3.30.70.270">
    <property type="match status" value="1"/>
</dbReference>
<dbReference type="Pfam" id="PF00563">
    <property type="entry name" value="EAL"/>
    <property type="match status" value="1"/>
</dbReference>
<name>A0A6S6S8P4_9BACT</name>
<dbReference type="CDD" id="cd17536">
    <property type="entry name" value="REC_YesN-like"/>
    <property type="match status" value="1"/>
</dbReference>
<dbReference type="SUPFAM" id="SSF141868">
    <property type="entry name" value="EAL domain-like"/>
    <property type="match status" value="1"/>
</dbReference>
<dbReference type="InterPro" id="IPR035919">
    <property type="entry name" value="EAL_sf"/>
</dbReference>
<dbReference type="Pfam" id="PF00990">
    <property type="entry name" value="GGDEF"/>
    <property type="match status" value="1"/>
</dbReference>
<dbReference type="PROSITE" id="PS50883">
    <property type="entry name" value="EAL"/>
    <property type="match status" value="1"/>
</dbReference>
<dbReference type="Gene3D" id="3.20.20.450">
    <property type="entry name" value="EAL domain"/>
    <property type="match status" value="1"/>
</dbReference>
<dbReference type="PROSITE" id="PS50887">
    <property type="entry name" value="GGDEF"/>
    <property type="match status" value="1"/>
</dbReference>
<dbReference type="InterPro" id="IPR001789">
    <property type="entry name" value="Sig_transdc_resp-reg_receiver"/>
</dbReference>
<dbReference type="InterPro" id="IPR000160">
    <property type="entry name" value="GGDEF_dom"/>
</dbReference>
<dbReference type="Gene3D" id="3.40.50.2300">
    <property type="match status" value="1"/>
</dbReference>
<dbReference type="SUPFAM" id="SSF55073">
    <property type="entry name" value="Nucleotide cyclase"/>
    <property type="match status" value="1"/>
</dbReference>
<feature type="domain" description="EAL" evidence="3">
    <location>
        <begin position="318"/>
        <end position="567"/>
    </location>
</feature>
<dbReference type="NCBIfam" id="TIGR00254">
    <property type="entry name" value="GGDEF"/>
    <property type="match status" value="1"/>
</dbReference>
<feature type="domain" description="GGDEF" evidence="4">
    <location>
        <begin position="170"/>
        <end position="309"/>
    </location>
</feature>
<accession>A0A6S6S8P4</accession>
<dbReference type="PROSITE" id="PS50110">
    <property type="entry name" value="RESPONSE_REGULATORY"/>
    <property type="match status" value="1"/>
</dbReference>
<organism evidence="5">
    <name type="scientific">uncultured Sulfurovum sp</name>
    <dbReference type="NCBI Taxonomy" id="269237"/>
    <lineage>
        <taxon>Bacteria</taxon>
        <taxon>Pseudomonadati</taxon>
        <taxon>Campylobacterota</taxon>
        <taxon>Epsilonproteobacteria</taxon>
        <taxon>Campylobacterales</taxon>
        <taxon>Sulfurovaceae</taxon>
        <taxon>Sulfurovum</taxon>
        <taxon>environmental samples</taxon>
    </lineage>
</organism>
<dbReference type="SMART" id="SM00448">
    <property type="entry name" value="REC"/>
    <property type="match status" value="1"/>
</dbReference>
<feature type="domain" description="Response regulatory" evidence="2">
    <location>
        <begin position="6"/>
        <end position="120"/>
    </location>
</feature>
<dbReference type="EMBL" id="CACVAX010000012">
    <property type="protein sequence ID" value="CAA6804763.1"/>
    <property type="molecule type" value="Genomic_DNA"/>
</dbReference>
<dbReference type="InterPro" id="IPR029787">
    <property type="entry name" value="Nucleotide_cyclase"/>
</dbReference>
<sequence length="567" mass="64993">MINDFSILYIEDDRLTQKIIVNILGTHFSNIFVASDGLEGIKLYHEKQPDIVLSDISMPKMNGIEMTQVIKKYNPQQKIALFTSYNDIEYLNKAINMGVDKYILKPFKATQMFSALDELVERLKQEKEDESYKEELEFVSQHDELTGLFNRRQFFAMYDNLRYRSDRENKIVGILAIDLNKFKAINDTYGHEAGDLVLKRVAKNLLKSTRKEDLVARLGGDEFLIAIGFLQDNAQILNFLERIVENFKEPLLYVDDDRIEHSISISCSIGVSFHSSSDYLFDLEGLMRQADRAMYTAKKLQKPYSFFDEKEASKFKIKAEKSKAIKEGIDKGEFRLYYQPIIDIKSGQTVSFESLIRWEHPLKGTIMPDKFLPYVLDEMEIITHLGKWVLEEVFIQYETWFKAGHAMPLSINISFNELASADFIVMIKALLDKYPLVKTEQIIFEVFENIALQDIELEQNALDEVKVLGFKIALDNFGTGLSTLSSIKRFNIDSIKIDKSFVMNMLTDKEDHSLVNASIQLAKAFGYVVIAQGVESEAHLPILLKLGCNQAQGFGIGRPKPANEIFV</sequence>
<gene>
    <name evidence="5" type="ORF">HELGO_WM11352</name>
</gene>
<proteinExistence type="predicted"/>
<evidence type="ECO:0000256" key="1">
    <source>
        <dbReference type="PROSITE-ProRule" id="PRU00169"/>
    </source>
</evidence>
<dbReference type="CDD" id="cd01948">
    <property type="entry name" value="EAL"/>
    <property type="match status" value="1"/>
</dbReference>
<evidence type="ECO:0000259" key="3">
    <source>
        <dbReference type="PROSITE" id="PS50883"/>
    </source>
</evidence>
<evidence type="ECO:0000259" key="4">
    <source>
        <dbReference type="PROSITE" id="PS50887"/>
    </source>
</evidence>
<dbReference type="SMART" id="SM00267">
    <property type="entry name" value="GGDEF"/>
    <property type="match status" value="1"/>
</dbReference>
<feature type="modified residue" description="4-aspartylphosphate" evidence="1">
    <location>
        <position position="55"/>
    </location>
</feature>
<protein>
    <submittedName>
        <fullName evidence="5">Diguanylate cyclase/phosphodiesterase (GGDEF &amp; EAL domains) with PAS/PAC sensor(S)</fullName>
    </submittedName>
</protein>
<dbReference type="PANTHER" id="PTHR33121:SF71">
    <property type="entry name" value="OXYGEN SENSOR PROTEIN DOSP"/>
    <property type="match status" value="1"/>
</dbReference>
<dbReference type="InterPro" id="IPR001633">
    <property type="entry name" value="EAL_dom"/>
</dbReference>
<dbReference type="InterPro" id="IPR043128">
    <property type="entry name" value="Rev_trsase/Diguanyl_cyclase"/>
</dbReference>